<evidence type="ECO:0000259" key="3">
    <source>
        <dbReference type="PROSITE" id="PS51186"/>
    </source>
</evidence>
<proteinExistence type="predicted"/>
<dbReference type="KEGG" id="fsr:KQR59_06930"/>
<keyword evidence="5" id="KW-1185">Reference proteome</keyword>
<sequence>MIISKAIEADFDQMIEVWESSVRATHGFLAEEDIVKLRGLIRNEVFYINSIEIYVLKDLDKVIGFVGTSDVTIQMLFISPNYFGKTVGRILLKYALENKKCTKVEVNEQNPGALRFYQKHGFQIKARSELDHQGNPFPILFMEL</sequence>
<name>A0AAJ4NMP3_9GAMM</name>
<organism evidence="4 5">
    <name type="scientific">Francisella salimarina</name>
    <dbReference type="NCBI Taxonomy" id="2599927"/>
    <lineage>
        <taxon>Bacteria</taxon>
        <taxon>Pseudomonadati</taxon>
        <taxon>Pseudomonadota</taxon>
        <taxon>Gammaproteobacteria</taxon>
        <taxon>Thiotrichales</taxon>
        <taxon>Francisellaceae</taxon>
        <taxon>Francisella</taxon>
    </lineage>
</organism>
<feature type="domain" description="N-acetyltransferase" evidence="3">
    <location>
        <begin position="1"/>
        <end position="144"/>
    </location>
</feature>
<reference evidence="4 5" key="1">
    <citation type="submission" date="2021-06" db="EMBL/GenBank/DDBJ databases">
        <title>Ulceroglandular infection and bacteremia caused by Francisella salimarina in an immunocompromised patient, France.</title>
        <authorList>
            <person name="Hennebique A."/>
            <person name="Caspar Y."/>
            <person name="Maurin M."/>
            <person name="Boisset S."/>
            <person name="Pelloux I."/>
            <person name="Gallego-Hernanz M.P."/>
            <person name="Burucoa C."/>
            <person name="Cazenave-Roblot F."/>
            <person name="Plouzeau C."/>
            <person name="Rammaert B."/>
        </authorList>
    </citation>
    <scope>NUCLEOTIDE SEQUENCE [LARGE SCALE GENOMIC DNA]</scope>
    <source>
        <strain evidence="4 5">CHUGA-F75</strain>
    </source>
</reference>
<evidence type="ECO:0000256" key="1">
    <source>
        <dbReference type="ARBA" id="ARBA00022679"/>
    </source>
</evidence>
<dbReference type="InterPro" id="IPR000182">
    <property type="entry name" value="GNAT_dom"/>
</dbReference>
<dbReference type="EC" id="2.3.1.-" evidence="4"/>
<protein>
    <submittedName>
        <fullName evidence="4">GNAT family N-acetyltransferase</fullName>
        <ecNumber evidence="4">2.3.1.-</ecNumber>
    </submittedName>
</protein>
<keyword evidence="1 4" id="KW-0808">Transferase</keyword>
<dbReference type="AlphaFoldDB" id="A0AAJ4NMP3"/>
<dbReference type="PROSITE" id="PS51186">
    <property type="entry name" value="GNAT"/>
    <property type="match status" value="1"/>
</dbReference>
<dbReference type="GO" id="GO:0016747">
    <property type="term" value="F:acyltransferase activity, transferring groups other than amino-acyl groups"/>
    <property type="evidence" value="ECO:0007669"/>
    <property type="project" value="InterPro"/>
</dbReference>
<dbReference type="PANTHER" id="PTHR43800">
    <property type="entry name" value="PEPTIDYL-LYSINE N-ACETYLTRANSFERASE YJAB"/>
    <property type="match status" value="1"/>
</dbReference>
<evidence type="ECO:0000313" key="5">
    <source>
        <dbReference type="Proteomes" id="UP000683421"/>
    </source>
</evidence>
<evidence type="ECO:0000313" key="4">
    <source>
        <dbReference type="EMBL" id="QWU98839.1"/>
    </source>
</evidence>
<gene>
    <name evidence="4" type="ORF">KQR59_06930</name>
</gene>
<dbReference type="RefSeq" id="WP_216691913.1">
    <property type="nucleotide sequence ID" value="NZ_CP076680.1"/>
</dbReference>
<dbReference type="PANTHER" id="PTHR43800:SF1">
    <property type="entry name" value="PEPTIDYL-LYSINE N-ACETYLTRANSFERASE YJAB"/>
    <property type="match status" value="1"/>
</dbReference>
<keyword evidence="2 4" id="KW-0012">Acyltransferase</keyword>
<dbReference type="EMBL" id="CP076680">
    <property type="protein sequence ID" value="QWU98839.1"/>
    <property type="molecule type" value="Genomic_DNA"/>
</dbReference>
<accession>A0AAJ4NMP3</accession>
<dbReference type="CDD" id="cd04301">
    <property type="entry name" value="NAT_SF"/>
    <property type="match status" value="1"/>
</dbReference>
<dbReference type="Proteomes" id="UP000683421">
    <property type="component" value="Chromosome"/>
</dbReference>
<dbReference type="Pfam" id="PF13508">
    <property type="entry name" value="Acetyltransf_7"/>
    <property type="match status" value="1"/>
</dbReference>
<evidence type="ECO:0000256" key="2">
    <source>
        <dbReference type="ARBA" id="ARBA00023315"/>
    </source>
</evidence>